<feature type="transmembrane region" description="Helical" evidence="1">
    <location>
        <begin position="354"/>
        <end position="372"/>
    </location>
</feature>
<dbReference type="Proteomes" id="UP000094067">
    <property type="component" value="Unassembled WGS sequence"/>
</dbReference>
<keyword evidence="1" id="KW-0472">Membrane</keyword>
<keyword evidence="1" id="KW-1133">Transmembrane helix</keyword>
<evidence type="ECO:0000313" key="3">
    <source>
        <dbReference type="Proteomes" id="UP000094067"/>
    </source>
</evidence>
<feature type="transmembrane region" description="Helical" evidence="1">
    <location>
        <begin position="439"/>
        <end position="457"/>
    </location>
</feature>
<accession>A0A1E3AAN2</accession>
<dbReference type="AlphaFoldDB" id="A0A1E3AAN2"/>
<feature type="transmembrane region" description="Helical" evidence="1">
    <location>
        <begin position="320"/>
        <end position="342"/>
    </location>
</feature>
<feature type="transmembrane region" description="Helical" evidence="1">
    <location>
        <begin position="281"/>
        <end position="300"/>
    </location>
</feature>
<proteinExistence type="predicted"/>
<gene>
    <name evidence="2" type="ORF">BEI61_01703</name>
</gene>
<sequence length="589" mass="67930">MLYKLKKNKAAVYLILIILLCFCLCQYGLQRIFGFSLFPDEFGYWAPAAKMLGWDWSETTSLGSYYSFGYSLILAPILYFVKDSIMAYRTAVVVNMILMCIGLVLLYKLMQKLFPEMEKERAVIISGIAVLYPPWIFYIQMTMTEALLLFLYILVCYLFLCFFENPRVVTAVMLSAALVYIYFVHMRSIGMIVAGGIILLFWGVGNREKKCRRIAVLVLLLVLIFFLIGLGIKNGLLDRLYHTASVEVIQYNDYSGQWGKLKYLMSPDGMKNFITGSIGKILYIGLATYGLAYWGIYYVLKRCRSLFFAIKSKVLNREDLFWLFLLLSSVAQFIITVIYTIWSSDEENDRLDLFVHGRYIEFIIPVLIAIGIKQAFDSKRLWTGTGIMMGCTAVFTWIVNNIIGSSISGMPNVHGYFMIGMSYLIKEENFRPIPFLWKAWLLGSFLMAMIGLVITACKKWRIEWLLTAVILLQIILGLHASEHYVYIGNSYGYGDIQIADKLKEVLEADGKGRIIHIYEGDTPYIEQVQFRMQDRKIDIWDAREKDINPAKLQEGDKLILAADSKYREIFDKLYERSWEAGHLCLYYNP</sequence>
<evidence type="ECO:0000256" key="1">
    <source>
        <dbReference type="SAM" id="Phobius"/>
    </source>
</evidence>
<feature type="transmembrane region" description="Helical" evidence="1">
    <location>
        <begin position="464"/>
        <end position="481"/>
    </location>
</feature>
<feature type="transmembrane region" description="Helical" evidence="1">
    <location>
        <begin position="63"/>
        <end position="81"/>
    </location>
</feature>
<keyword evidence="1" id="KW-0812">Transmembrane</keyword>
<feature type="transmembrane region" description="Helical" evidence="1">
    <location>
        <begin position="177"/>
        <end position="202"/>
    </location>
</feature>
<reference evidence="2 3" key="1">
    <citation type="submission" date="2016-07" db="EMBL/GenBank/DDBJ databases">
        <title>Characterization of isolates of Eisenbergiella tayi derived from blood cultures, using whole genome sequencing.</title>
        <authorList>
            <person name="Burdz T."/>
            <person name="Wiebe D."/>
            <person name="Huynh C."/>
            <person name="Bernard K."/>
        </authorList>
    </citation>
    <scope>NUCLEOTIDE SEQUENCE [LARGE SCALE GENOMIC DNA]</scope>
    <source>
        <strain evidence="2 3">NML 110608</strain>
    </source>
</reference>
<feature type="transmembrane region" description="Helical" evidence="1">
    <location>
        <begin position="88"/>
        <end position="110"/>
    </location>
</feature>
<feature type="transmembrane region" description="Helical" evidence="1">
    <location>
        <begin position="214"/>
        <end position="232"/>
    </location>
</feature>
<dbReference type="RefSeq" id="WP_069151964.1">
    <property type="nucleotide sequence ID" value="NZ_MCGH01000002.1"/>
</dbReference>
<feature type="transmembrane region" description="Helical" evidence="1">
    <location>
        <begin position="122"/>
        <end position="139"/>
    </location>
</feature>
<protein>
    <submittedName>
        <fullName evidence="2">Uncharacterized protein</fullName>
    </submittedName>
</protein>
<organism evidence="2 3">
    <name type="scientific">Eisenbergiella tayi</name>
    <dbReference type="NCBI Taxonomy" id="1432052"/>
    <lineage>
        <taxon>Bacteria</taxon>
        <taxon>Bacillati</taxon>
        <taxon>Bacillota</taxon>
        <taxon>Clostridia</taxon>
        <taxon>Lachnospirales</taxon>
        <taxon>Lachnospiraceae</taxon>
        <taxon>Eisenbergiella</taxon>
    </lineage>
</organism>
<evidence type="ECO:0000313" key="2">
    <source>
        <dbReference type="EMBL" id="ODM05814.1"/>
    </source>
</evidence>
<feature type="transmembrane region" description="Helical" evidence="1">
    <location>
        <begin position="146"/>
        <end position="165"/>
    </location>
</feature>
<feature type="transmembrane region" description="Helical" evidence="1">
    <location>
        <begin position="12"/>
        <end position="29"/>
    </location>
</feature>
<name>A0A1E3AAN2_9FIRM</name>
<dbReference type="EMBL" id="MCGH01000002">
    <property type="protein sequence ID" value="ODM05814.1"/>
    <property type="molecule type" value="Genomic_DNA"/>
</dbReference>
<comment type="caution">
    <text evidence="2">The sequence shown here is derived from an EMBL/GenBank/DDBJ whole genome shotgun (WGS) entry which is preliminary data.</text>
</comment>